<dbReference type="Proteomes" id="UP001388673">
    <property type="component" value="Unassembled WGS sequence"/>
</dbReference>
<organism evidence="1 2">
    <name type="scientific">Kwoniella newhampshirensis</name>
    <dbReference type="NCBI Taxonomy" id="1651941"/>
    <lineage>
        <taxon>Eukaryota</taxon>
        <taxon>Fungi</taxon>
        <taxon>Dikarya</taxon>
        <taxon>Basidiomycota</taxon>
        <taxon>Agaricomycotina</taxon>
        <taxon>Tremellomycetes</taxon>
        <taxon>Tremellales</taxon>
        <taxon>Cryptococcaceae</taxon>
        <taxon>Kwoniella</taxon>
    </lineage>
</organism>
<reference evidence="1 2" key="1">
    <citation type="journal article" date="2024" name="bioRxiv">
        <title>Comparative genomics of Cryptococcus and Kwoniella reveals pathogenesis evolution and contrasting karyotype dynamics via intercentromeric recombination or chromosome fusion.</title>
        <authorList>
            <person name="Coelho M.A."/>
            <person name="David-Palma M."/>
            <person name="Shea T."/>
            <person name="Bowers K."/>
            <person name="McGinley-Smith S."/>
            <person name="Mohammad A.W."/>
            <person name="Gnirke A."/>
            <person name="Yurkov A.M."/>
            <person name="Nowrousian M."/>
            <person name="Sun S."/>
            <person name="Cuomo C.A."/>
            <person name="Heitman J."/>
        </authorList>
    </citation>
    <scope>NUCLEOTIDE SEQUENCE [LARGE SCALE GENOMIC DNA]</scope>
    <source>
        <strain evidence="1 2">CBS 13917</strain>
    </source>
</reference>
<sequence>MLNAHRSKPTWQGESSLGWPEEIAKLRAELKEESTLRKLLIDELSTSHKKLESTGQVHESTIKKLIGSRNSYWRKETLHYGSLYTMAAVHFVLRSFETGVEAAKEGPGNLTAEVDVALLERFKKAVANEIFIRNYSRPNPLASRFITTDRLKTICTVGKNERNLTAHPSDPTLILDYLLRLERLDLESRIKDRQLKATDFAEQLRLSRFAEVQERRTTMVRFFLIAIGANKATRYIAQLGEDDGTPDVCQGQLDFHSEYLAEAT</sequence>
<comment type="caution">
    <text evidence="1">The sequence shown here is derived from an EMBL/GenBank/DDBJ whole genome shotgun (WGS) entry which is preliminary data.</text>
</comment>
<evidence type="ECO:0000313" key="2">
    <source>
        <dbReference type="Proteomes" id="UP001388673"/>
    </source>
</evidence>
<keyword evidence="2" id="KW-1185">Reference proteome</keyword>
<dbReference type="GeneID" id="92182474"/>
<proteinExistence type="predicted"/>
<dbReference type="EMBL" id="JBCAWK010000010">
    <property type="protein sequence ID" value="KAK8847359.1"/>
    <property type="molecule type" value="Genomic_DNA"/>
</dbReference>
<dbReference type="AlphaFoldDB" id="A0AAW0YLJ6"/>
<protein>
    <submittedName>
        <fullName evidence="1">Uncharacterized protein</fullName>
    </submittedName>
</protein>
<dbReference type="RefSeq" id="XP_066800877.1">
    <property type="nucleotide sequence ID" value="XM_066948309.1"/>
</dbReference>
<gene>
    <name evidence="1" type="ORF">IAR55_005216</name>
</gene>
<evidence type="ECO:0000313" key="1">
    <source>
        <dbReference type="EMBL" id="KAK8847359.1"/>
    </source>
</evidence>
<accession>A0AAW0YLJ6</accession>
<dbReference type="KEGG" id="kne:92182474"/>
<name>A0AAW0YLJ6_9TREE</name>